<dbReference type="PANTHER" id="PTHR12378">
    <property type="entry name" value="DESUMOYLATING ISOPEPTIDASE"/>
    <property type="match status" value="1"/>
</dbReference>
<dbReference type="Proteomes" id="UP000626109">
    <property type="component" value="Unassembled WGS sequence"/>
</dbReference>
<sequence>VRLVASNFGPSIPGIGRAYHTSILIDDIEFEYGGDGINKSHGPMSHARFGEQPEIIDMGATTQTPKEMLRALQWYFQRGTYDMLRKNCNSFSKCAVFYLVGLHMDSKYESLEQIGASLDRYTSLIRLIISNYEPNPSAEGFSTDLVIRDLEWSGVGAASERRRSAEAQTQKPKRGLILRASRGVAWMRSAVGMDSRGTKARDLSVATRT</sequence>
<evidence type="ECO:0000313" key="5">
    <source>
        <dbReference type="EMBL" id="CAE8647816.1"/>
    </source>
</evidence>
<comment type="caution">
    <text evidence="5">The sequence shown here is derived from an EMBL/GenBank/DDBJ whole genome shotgun (WGS) entry which is preliminary data.</text>
</comment>
<reference evidence="5" key="1">
    <citation type="submission" date="2021-02" db="EMBL/GenBank/DDBJ databases">
        <authorList>
            <person name="Dougan E. K."/>
            <person name="Rhodes N."/>
            <person name="Thang M."/>
            <person name="Chan C."/>
        </authorList>
    </citation>
    <scope>NUCLEOTIDE SEQUENCE</scope>
</reference>
<dbReference type="Pfam" id="PF05903">
    <property type="entry name" value="Peptidase_C97"/>
    <property type="match status" value="1"/>
</dbReference>
<dbReference type="GO" id="GO:0006508">
    <property type="term" value="P:proteolysis"/>
    <property type="evidence" value="ECO:0007669"/>
    <property type="project" value="UniProtKB-KW"/>
</dbReference>
<dbReference type="Gene3D" id="3.90.1720.30">
    <property type="entry name" value="PPPDE domains"/>
    <property type="match status" value="1"/>
</dbReference>
<keyword evidence="2" id="KW-0645">Protease</keyword>
<dbReference type="InterPro" id="IPR008580">
    <property type="entry name" value="PPPDE_dom"/>
</dbReference>
<dbReference type="InterPro" id="IPR042266">
    <property type="entry name" value="PPPDE_sf"/>
</dbReference>
<accession>A0A813I9K0</accession>
<proteinExistence type="inferred from homology"/>
<feature type="non-terminal residue" evidence="5">
    <location>
        <position position="209"/>
    </location>
</feature>
<dbReference type="SMART" id="SM01179">
    <property type="entry name" value="DUF862"/>
    <property type="match status" value="1"/>
</dbReference>
<evidence type="ECO:0000256" key="2">
    <source>
        <dbReference type="ARBA" id="ARBA00022670"/>
    </source>
</evidence>
<comment type="similarity">
    <text evidence="1">Belongs to the DeSI family.</text>
</comment>
<dbReference type="EMBL" id="CAJNNW010005885">
    <property type="protein sequence ID" value="CAE8647816.1"/>
    <property type="molecule type" value="Genomic_DNA"/>
</dbReference>
<name>A0A813I9K0_POLGL</name>
<evidence type="ECO:0000256" key="3">
    <source>
        <dbReference type="ARBA" id="ARBA00022801"/>
    </source>
</evidence>
<protein>
    <recommendedName>
        <fullName evidence="4">PPPDE domain-containing protein</fullName>
    </recommendedName>
</protein>
<dbReference type="AlphaFoldDB" id="A0A813I9K0"/>
<organism evidence="5 6">
    <name type="scientific">Polarella glacialis</name>
    <name type="common">Dinoflagellate</name>
    <dbReference type="NCBI Taxonomy" id="89957"/>
    <lineage>
        <taxon>Eukaryota</taxon>
        <taxon>Sar</taxon>
        <taxon>Alveolata</taxon>
        <taxon>Dinophyceae</taxon>
        <taxon>Suessiales</taxon>
        <taxon>Suessiaceae</taxon>
        <taxon>Polarella</taxon>
    </lineage>
</organism>
<keyword evidence="3" id="KW-0378">Hydrolase</keyword>
<evidence type="ECO:0000259" key="4">
    <source>
        <dbReference type="PROSITE" id="PS51858"/>
    </source>
</evidence>
<dbReference type="GO" id="GO:0070646">
    <property type="term" value="P:protein modification by small protein removal"/>
    <property type="evidence" value="ECO:0007669"/>
    <property type="project" value="TreeGrafter"/>
</dbReference>
<gene>
    <name evidence="5" type="ORF">PGLA2088_LOCUS6004</name>
</gene>
<evidence type="ECO:0000313" key="6">
    <source>
        <dbReference type="Proteomes" id="UP000626109"/>
    </source>
</evidence>
<feature type="domain" description="PPPDE" evidence="4">
    <location>
        <begin position="1"/>
        <end position="117"/>
    </location>
</feature>
<evidence type="ECO:0000256" key="1">
    <source>
        <dbReference type="ARBA" id="ARBA00008140"/>
    </source>
</evidence>
<dbReference type="GO" id="GO:0008233">
    <property type="term" value="F:peptidase activity"/>
    <property type="evidence" value="ECO:0007669"/>
    <property type="project" value="UniProtKB-KW"/>
</dbReference>
<dbReference type="PROSITE" id="PS51858">
    <property type="entry name" value="PPPDE"/>
    <property type="match status" value="1"/>
</dbReference>